<evidence type="ECO:0000256" key="1">
    <source>
        <dbReference type="SAM" id="MobiDB-lite"/>
    </source>
</evidence>
<name>A0AAD8KVF5_TARER</name>
<gene>
    <name evidence="2" type="ORF">QVD17_12180</name>
</gene>
<comment type="caution">
    <text evidence="2">The sequence shown here is derived from an EMBL/GenBank/DDBJ whole genome shotgun (WGS) entry which is preliminary data.</text>
</comment>
<protein>
    <submittedName>
        <fullName evidence="2">Uncharacterized protein</fullName>
    </submittedName>
</protein>
<feature type="region of interest" description="Disordered" evidence="1">
    <location>
        <begin position="1"/>
        <end position="66"/>
    </location>
</feature>
<accession>A0AAD8KVF5</accession>
<organism evidence="2 3">
    <name type="scientific">Tagetes erecta</name>
    <name type="common">African marigold</name>
    <dbReference type="NCBI Taxonomy" id="13708"/>
    <lineage>
        <taxon>Eukaryota</taxon>
        <taxon>Viridiplantae</taxon>
        <taxon>Streptophyta</taxon>
        <taxon>Embryophyta</taxon>
        <taxon>Tracheophyta</taxon>
        <taxon>Spermatophyta</taxon>
        <taxon>Magnoliopsida</taxon>
        <taxon>eudicotyledons</taxon>
        <taxon>Gunneridae</taxon>
        <taxon>Pentapetalae</taxon>
        <taxon>asterids</taxon>
        <taxon>campanulids</taxon>
        <taxon>Asterales</taxon>
        <taxon>Asteraceae</taxon>
        <taxon>Asteroideae</taxon>
        <taxon>Heliantheae alliance</taxon>
        <taxon>Tageteae</taxon>
        <taxon>Tagetes</taxon>
    </lineage>
</organism>
<keyword evidence="3" id="KW-1185">Reference proteome</keyword>
<evidence type="ECO:0000313" key="3">
    <source>
        <dbReference type="Proteomes" id="UP001229421"/>
    </source>
</evidence>
<sequence>MAQLANSVSKIESQGKLPPQTENNPKHDVFSVTLRSTNSYEGPKIPNEEEEIVVETENSGKKDAKKFDEVKPLHLSAGVNPPLLLTTGLLT</sequence>
<dbReference type="EMBL" id="JAUHHV010000003">
    <property type="protein sequence ID" value="KAK1429877.1"/>
    <property type="molecule type" value="Genomic_DNA"/>
</dbReference>
<proteinExistence type="predicted"/>
<dbReference type="Proteomes" id="UP001229421">
    <property type="component" value="Unassembled WGS sequence"/>
</dbReference>
<dbReference type="AlphaFoldDB" id="A0AAD8KVF5"/>
<reference evidence="2" key="1">
    <citation type="journal article" date="2023" name="bioRxiv">
        <title>Improved chromosome-level genome assembly for marigold (Tagetes erecta).</title>
        <authorList>
            <person name="Jiang F."/>
            <person name="Yuan L."/>
            <person name="Wang S."/>
            <person name="Wang H."/>
            <person name="Xu D."/>
            <person name="Wang A."/>
            <person name="Fan W."/>
        </authorList>
    </citation>
    <scope>NUCLEOTIDE SEQUENCE</scope>
    <source>
        <strain evidence="2">WSJ</strain>
        <tissue evidence="2">Leaf</tissue>
    </source>
</reference>
<feature type="compositionally biased region" description="Polar residues" evidence="1">
    <location>
        <begin position="1"/>
        <end position="12"/>
    </location>
</feature>
<evidence type="ECO:0000313" key="2">
    <source>
        <dbReference type="EMBL" id="KAK1429877.1"/>
    </source>
</evidence>